<evidence type="ECO:0000256" key="1">
    <source>
        <dbReference type="SAM" id="MobiDB-lite"/>
    </source>
</evidence>
<evidence type="ECO:0000313" key="3">
    <source>
        <dbReference type="EMBL" id="KAF8393561.1"/>
    </source>
</evidence>
<feature type="compositionally biased region" description="Low complexity" evidence="1">
    <location>
        <begin position="602"/>
        <end position="613"/>
    </location>
</feature>
<feature type="compositionally biased region" description="Low complexity" evidence="1">
    <location>
        <begin position="344"/>
        <end position="365"/>
    </location>
</feature>
<organism evidence="3 4">
    <name type="scientific">Tetracentron sinense</name>
    <name type="common">Spur-leaf</name>
    <dbReference type="NCBI Taxonomy" id="13715"/>
    <lineage>
        <taxon>Eukaryota</taxon>
        <taxon>Viridiplantae</taxon>
        <taxon>Streptophyta</taxon>
        <taxon>Embryophyta</taxon>
        <taxon>Tracheophyta</taxon>
        <taxon>Spermatophyta</taxon>
        <taxon>Magnoliopsida</taxon>
        <taxon>Trochodendrales</taxon>
        <taxon>Trochodendraceae</taxon>
        <taxon>Tetracentron</taxon>
    </lineage>
</organism>
<dbReference type="OrthoDB" id="657470at2759"/>
<dbReference type="Pfam" id="PF06972">
    <property type="entry name" value="GIP1_N"/>
    <property type="match status" value="1"/>
</dbReference>
<feature type="compositionally biased region" description="Polar residues" evidence="1">
    <location>
        <begin position="620"/>
        <end position="629"/>
    </location>
</feature>
<dbReference type="EMBL" id="JABCRI010000015">
    <property type="protein sequence ID" value="KAF8393561.1"/>
    <property type="molecule type" value="Genomic_DNA"/>
</dbReference>
<dbReference type="Proteomes" id="UP000655225">
    <property type="component" value="Unassembled WGS sequence"/>
</dbReference>
<comment type="caution">
    <text evidence="3">The sequence shown here is derived from an EMBL/GenBank/DDBJ whole genome shotgun (WGS) entry which is preliminary data.</text>
</comment>
<feature type="region of interest" description="Disordered" evidence="1">
    <location>
        <begin position="344"/>
        <end position="502"/>
    </location>
</feature>
<feature type="compositionally biased region" description="Polar residues" evidence="1">
    <location>
        <begin position="401"/>
        <end position="447"/>
    </location>
</feature>
<feature type="compositionally biased region" description="Low complexity" evidence="1">
    <location>
        <begin position="375"/>
        <end position="398"/>
    </location>
</feature>
<accession>A0A834YXQ6</accession>
<dbReference type="PANTHER" id="PTHR47070:SF2">
    <property type="entry name" value="OS06G0206100 PROTEIN"/>
    <property type="match status" value="1"/>
</dbReference>
<dbReference type="InterPro" id="IPR009719">
    <property type="entry name" value="GIP1_N"/>
</dbReference>
<feature type="compositionally biased region" description="Polar residues" evidence="1">
    <location>
        <begin position="267"/>
        <end position="283"/>
    </location>
</feature>
<feature type="domain" description="GBF-interacting protein 1 N-terminal" evidence="2">
    <location>
        <begin position="16"/>
        <end position="73"/>
    </location>
</feature>
<feature type="region of interest" description="Disordered" evidence="1">
    <location>
        <begin position="556"/>
        <end position="658"/>
    </location>
</feature>
<protein>
    <recommendedName>
        <fullName evidence="2">GBF-interacting protein 1 N-terminal domain-containing protein</fullName>
    </recommendedName>
</protein>
<reference evidence="3 4" key="1">
    <citation type="submission" date="2020-04" db="EMBL/GenBank/DDBJ databases">
        <title>Plant Genome Project.</title>
        <authorList>
            <person name="Zhang R.-G."/>
        </authorList>
    </citation>
    <scope>NUCLEOTIDE SEQUENCE [LARGE SCALE GENOMIC DNA]</scope>
    <source>
        <strain evidence="3">YNK0</strain>
        <tissue evidence="3">Leaf</tissue>
    </source>
</reference>
<dbReference type="InterPro" id="IPR009060">
    <property type="entry name" value="UBA-like_sf"/>
</dbReference>
<proteinExistence type="predicted"/>
<sequence length="953" mass="103175">MVSGSRFDGGTQVFSASVRKTIQSIKEIVVNHSDADIYAMLKETNMDPNETTQKLLNEDPFHEVKRKKDKKKENTGYKGSMEQSKHTEHIGQGVKSHAFSDRNVQKRGYGRNALTDAGISREFRIVRDNRVNQNKNRETMHASVQCSTSYNEQVISNVSGKRYIYLVSVFSKLTVLLLLLAVIHNTFEFGTLPCIAETVYNHEISCVAGLIESEIQAWMDREIVKNLLKSHQGSVDEDEKVKLLTQFERGIASSSTGLSYDQKHSGARNSDGQKSSHNLNGPSYSRPRHARYANSSVVHRKALLEEMPAMVPNSVSQEQGLNPLDSQPYSTTLVSNIPVDGLYSSSSDPVHVPSPDSRSPGIVGAIRREVGVVGGRRQSSENSTKHSSTPSSSSSYPSLGKDNSASTESFRPSSAISKNNQLSRTNVPESVMSSTHVSRSFLSNQYNGKPHQQLAGHQKAPQPNMEWKPKSSKKSSLISPGLIGNATTPISPPMDESRELKTEAAQLPVKLSRVNIFENHHVIIPQHLRVPEAERTRLTFGSFGVGFDSTQRFASGSQALGSEDESNGELSASASVSASVASSEDASGGNQIDLLDDEIRNSGSGSLASAAASEHPLPSTKESSSSQDFENYVHIGLARNDSPSYTPSEPQQQHDLSRLPNFPAYDSQAGYSIPFMKQAMDGYVRGQGLPPQEALSSHAMNIFPASSVPMVQQPVAQLYPQVHVSHFANVMPYRQLLSPVYVPPMAMPGYSSNPGYPHPSNGSNYLLMPGGSSQLTASGLKYGTQQFKPIPAGSPTGFGNYTSPAGYAINTPGAVGSATGLEDSTRFKFKEGNLYIPNPQAETSEIWIQNPRELPGLQSSPYYNIPGQAQPSAYLPSHTGHASFNAAAAQSAHMQFPGLYHHPPQPATIGNPHHMVPNMGGNVGVGVAAAAPGPQVGAYQQPQLGHLNWTTNF</sequence>
<dbReference type="OMA" id="SAMANPH"/>
<evidence type="ECO:0000259" key="2">
    <source>
        <dbReference type="Pfam" id="PF06972"/>
    </source>
</evidence>
<dbReference type="AlphaFoldDB" id="A0A834YXQ6"/>
<feature type="region of interest" description="Disordered" evidence="1">
    <location>
        <begin position="255"/>
        <end position="291"/>
    </location>
</feature>
<gene>
    <name evidence="3" type="ORF">HHK36_021805</name>
</gene>
<feature type="compositionally biased region" description="Low complexity" evidence="1">
    <location>
        <begin position="571"/>
        <end position="583"/>
    </location>
</feature>
<evidence type="ECO:0000313" key="4">
    <source>
        <dbReference type="Proteomes" id="UP000655225"/>
    </source>
</evidence>
<name>A0A834YXQ6_TETSI</name>
<keyword evidence="4" id="KW-1185">Reference proteome</keyword>
<dbReference type="PANTHER" id="PTHR47070">
    <property type="entry name" value="HYDROXYPROLINE-RICH GLYCOPROTEIN-LIKE"/>
    <property type="match status" value="1"/>
</dbReference>
<feature type="region of interest" description="Disordered" evidence="1">
    <location>
        <begin position="50"/>
        <end position="95"/>
    </location>
</feature>
<feature type="compositionally biased region" description="Polar residues" evidence="1">
    <location>
        <begin position="641"/>
        <end position="654"/>
    </location>
</feature>
<dbReference type="SUPFAM" id="SSF46934">
    <property type="entry name" value="UBA-like"/>
    <property type="match status" value="1"/>
</dbReference>